<evidence type="ECO:0000256" key="1">
    <source>
        <dbReference type="SAM" id="MobiDB-lite"/>
    </source>
</evidence>
<reference evidence="2" key="2">
    <citation type="submission" date="2023-04" db="EMBL/GenBank/DDBJ databases">
        <authorList>
            <person name="Bruccoleri R.E."/>
            <person name="Oakeley E.J."/>
            <person name="Faust A.-M."/>
            <person name="Dessus-Babus S."/>
            <person name="Altorfer M."/>
            <person name="Burckhardt D."/>
            <person name="Oertli M."/>
            <person name="Naumann U."/>
            <person name="Petersen F."/>
            <person name="Wong J."/>
        </authorList>
    </citation>
    <scope>NUCLEOTIDE SEQUENCE</scope>
    <source>
        <strain evidence="2">GSM-AAB239-AS_SAM_17_03QT</strain>
        <tissue evidence="2">Leaf</tissue>
    </source>
</reference>
<proteinExistence type="predicted"/>
<organism evidence="2 3">
    <name type="scientific">Iris pallida</name>
    <name type="common">Sweet iris</name>
    <dbReference type="NCBI Taxonomy" id="29817"/>
    <lineage>
        <taxon>Eukaryota</taxon>
        <taxon>Viridiplantae</taxon>
        <taxon>Streptophyta</taxon>
        <taxon>Embryophyta</taxon>
        <taxon>Tracheophyta</taxon>
        <taxon>Spermatophyta</taxon>
        <taxon>Magnoliopsida</taxon>
        <taxon>Liliopsida</taxon>
        <taxon>Asparagales</taxon>
        <taxon>Iridaceae</taxon>
        <taxon>Iridoideae</taxon>
        <taxon>Irideae</taxon>
        <taxon>Iris</taxon>
    </lineage>
</organism>
<feature type="region of interest" description="Disordered" evidence="1">
    <location>
        <begin position="57"/>
        <end position="167"/>
    </location>
</feature>
<dbReference type="EMBL" id="JANAVB010036017">
    <property type="protein sequence ID" value="KAJ6804236.1"/>
    <property type="molecule type" value="Genomic_DNA"/>
</dbReference>
<feature type="compositionally biased region" description="Pro residues" evidence="1">
    <location>
        <begin position="121"/>
        <end position="136"/>
    </location>
</feature>
<feature type="compositionally biased region" description="Polar residues" evidence="1">
    <location>
        <begin position="77"/>
        <end position="94"/>
    </location>
</feature>
<keyword evidence="3" id="KW-1185">Reference proteome</keyword>
<protein>
    <submittedName>
        <fullName evidence="2">Uncharacterized protein</fullName>
    </submittedName>
</protein>
<name>A0AAX6EJQ0_IRIPA</name>
<dbReference type="Proteomes" id="UP001140949">
    <property type="component" value="Unassembled WGS sequence"/>
</dbReference>
<evidence type="ECO:0000313" key="2">
    <source>
        <dbReference type="EMBL" id="KAJ6804236.1"/>
    </source>
</evidence>
<evidence type="ECO:0000313" key="3">
    <source>
        <dbReference type="Proteomes" id="UP001140949"/>
    </source>
</evidence>
<comment type="caution">
    <text evidence="2">The sequence shown here is derived from an EMBL/GenBank/DDBJ whole genome shotgun (WGS) entry which is preliminary data.</text>
</comment>
<sequence>MAAASLSRRLSSRLLPLLQNPNPNSLLLHHRSLKTLHSPIPSPHPLFNHRHHLHLTLPKPFSTQTPPNPNPNPSSTEIPTQNPNSTENPDQNPNPHFKHQEIEGPHRRPRRLLPRRRDPPGPRYPLPVPLPPQQHPRPPRRRPPRPRRLRRLLRQPPRRGHGAGARGLRVPLHRRLPRPEGPRADHILPEDGGAREAADTHARDAGLEVAERAGRQDRGGVGVLRARDLRCRSDHSVAEMRSHKKVQVRSRTEEARSCEFSNVASPKSPVLKQNMHESMMYFFLPCYM</sequence>
<dbReference type="AlphaFoldDB" id="A0AAX6EJQ0"/>
<feature type="compositionally biased region" description="Basic residues" evidence="1">
    <location>
        <begin position="137"/>
        <end position="161"/>
    </location>
</feature>
<gene>
    <name evidence="2" type="ORF">M6B38_187095</name>
</gene>
<reference evidence="2" key="1">
    <citation type="journal article" date="2023" name="GigaByte">
        <title>Genome assembly of the bearded iris, Iris pallida Lam.</title>
        <authorList>
            <person name="Bruccoleri R.E."/>
            <person name="Oakeley E.J."/>
            <person name="Faust A.M.E."/>
            <person name="Altorfer M."/>
            <person name="Dessus-Babus S."/>
            <person name="Burckhardt D."/>
            <person name="Oertli M."/>
            <person name="Naumann U."/>
            <person name="Petersen F."/>
            <person name="Wong J."/>
        </authorList>
    </citation>
    <scope>NUCLEOTIDE SEQUENCE</scope>
    <source>
        <strain evidence="2">GSM-AAB239-AS_SAM_17_03QT</strain>
    </source>
</reference>
<accession>A0AAX6EJQ0</accession>